<gene>
    <name evidence="2" type="ORF">J4415_03935</name>
</gene>
<proteinExistence type="predicted"/>
<keyword evidence="1" id="KW-1133">Transmembrane helix</keyword>
<evidence type="ECO:0000313" key="2">
    <source>
        <dbReference type="EMBL" id="MBS3057749.1"/>
    </source>
</evidence>
<name>A0A8T4KX77_9ARCH</name>
<feature type="transmembrane region" description="Helical" evidence="1">
    <location>
        <begin position="168"/>
        <end position="191"/>
    </location>
</feature>
<feature type="transmembrane region" description="Helical" evidence="1">
    <location>
        <begin position="80"/>
        <end position="103"/>
    </location>
</feature>
<evidence type="ECO:0000256" key="1">
    <source>
        <dbReference type="SAM" id="Phobius"/>
    </source>
</evidence>
<feature type="transmembrane region" description="Helical" evidence="1">
    <location>
        <begin position="250"/>
        <end position="269"/>
    </location>
</feature>
<protein>
    <submittedName>
        <fullName evidence="2">Uncharacterized protein</fullName>
    </submittedName>
</protein>
<organism evidence="2 3">
    <name type="scientific">Candidatus Iainarchaeum sp</name>
    <dbReference type="NCBI Taxonomy" id="3101447"/>
    <lineage>
        <taxon>Archaea</taxon>
        <taxon>Candidatus Iainarchaeota</taxon>
        <taxon>Candidatus Iainarchaeia</taxon>
        <taxon>Candidatus Iainarchaeales</taxon>
        <taxon>Candidatus Iainarchaeaceae</taxon>
        <taxon>Candidatus Iainarchaeum</taxon>
    </lineage>
</organism>
<sequence length="493" mass="54343">MDKTERNLLLMSAAFLIALILGLLIGPFQNLLHGIIQNAFGGYSPGKMILIFSWLVAVPLIAIGARRAGMHSKIAKHGPLFLKVFAVFCVLGYALGLLQFNFYATQFNALGPFATMISSGDYINWEASKLSHNHFPKLTLYAVEKALGLNFSNKFDDGRPWFEVFPQAGAFALAFVMILIVAIASGILHLISRLQKICLFDFAVFELAVISATITILDGGIASSYAIFAIFLFILYYLRNYFEGHGKQAMHLLALFATAFVFLIVSALVMGLSDIFVMPTMLLIGIAYYFYKSLGENALSLNLWNSALAIVLVVSASVAAMNIANLGFGSPLMADEKGISRVFIYGLPTDADEGQLRGILAQFGEVEQLSRTHWAAYAEIKANAGARTKAIEKALAESLKPSSYLYVEDVFPMMRISIYRIHWLGGLENSDASKFLENEFLGNEIIEIQHNAEENATTIALKSELETNWQMLSILTEIRSRGYEGKLMVARVG</sequence>
<feature type="transmembrane region" description="Helical" evidence="1">
    <location>
        <begin position="303"/>
        <end position="324"/>
    </location>
</feature>
<feature type="transmembrane region" description="Helical" evidence="1">
    <location>
        <begin position="7"/>
        <end position="28"/>
    </location>
</feature>
<dbReference type="Proteomes" id="UP000677687">
    <property type="component" value="Unassembled WGS sequence"/>
</dbReference>
<evidence type="ECO:0000313" key="3">
    <source>
        <dbReference type="Proteomes" id="UP000677687"/>
    </source>
</evidence>
<accession>A0A8T4KX77</accession>
<dbReference type="AlphaFoldDB" id="A0A8T4KX77"/>
<reference evidence="2" key="2">
    <citation type="submission" date="2021-05" db="EMBL/GenBank/DDBJ databases">
        <title>Protein family content uncovers lineage relationships and bacterial pathway maintenance mechanisms in DPANN archaea.</title>
        <authorList>
            <person name="Castelle C.J."/>
            <person name="Meheust R."/>
            <person name="Jaffe A.L."/>
            <person name="Seitz K."/>
            <person name="Gong X."/>
            <person name="Baker B.J."/>
            <person name="Banfield J.F."/>
        </authorList>
    </citation>
    <scope>NUCLEOTIDE SEQUENCE</scope>
    <source>
        <strain evidence="2">RIFCSPHIGHO2_01_FULL_AR10_44_11</strain>
    </source>
</reference>
<reference evidence="2" key="1">
    <citation type="submission" date="2021-03" db="EMBL/GenBank/DDBJ databases">
        <authorList>
            <person name="Jaffe A."/>
        </authorList>
    </citation>
    <scope>NUCLEOTIDE SEQUENCE</scope>
    <source>
        <strain evidence="2">RIFCSPHIGHO2_01_FULL_AR10_44_11</strain>
    </source>
</reference>
<comment type="caution">
    <text evidence="2">The sequence shown here is derived from an EMBL/GenBank/DDBJ whole genome shotgun (WGS) entry which is preliminary data.</text>
</comment>
<feature type="transmembrane region" description="Helical" evidence="1">
    <location>
        <begin position="48"/>
        <end position="68"/>
    </location>
</feature>
<keyword evidence="1" id="KW-0472">Membrane</keyword>
<feature type="transmembrane region" description="Helical" evidence="1">
    <location>
        <begin position="222"/>
        <end position="238"/>
    </location>
</feature>
<keyword evidence="1" id="KW-0812">Transmembrane</keyword>
<dbReference type="EMBL" id="JAGVWD010000065">
    <property type="protein sequence ID" value="MBS3057749.1"/>
    <property type="molecule type" value="Genomic_DNA"/>
</dbReference>
<feature type="transmembrane region" description="Helical" evidence="1">
    <location>
        <begin position="275"/>
        <end position="291"/>
    </location>
</feature>
<feature type="transmembrane region" description="Helical" evidence="1">
    <location>
        <begin position="198"/>
        <end position="216"/>
    </location>
</feature>